<comment type="caution">
    <text evidence="2">The sequence shown here is derived from an EMBL/GenBank/DDBJ whole genome shotgun (WGS) entry which is preliminary data.</text>
</comment>
<gene>
    <name evidence="2" type="ORF">LCGC14_1592730</name>
</gene>
<dbReference type="AlphaFoldDB" id="A0A0F9LDY8"/>
<proteinExistence type="predicted"/>
<protein>
    <submittedName>
        <fullName evidence="2">Uncharacterized protein</fullName>
    </submittedName>
</protein>
<feature type="non-terminal residue" evidence="2">
    <location>
        <position position="1"/>
    </location>
</feature>
<feature type="region of interest" description="Disordered" evidence="1">
    <location>
        <begin position="83"/>
        <end position="103"/>
    </location>
</feature>
<feature type="compositionally biased region" description="Basic and acidic residues" evidence="1">
    <location>
        <begin position="89"/>
        <end position="103"/>
    </location>
</feature>
<evidence type="ECO:0000256" key="1">
    <source>
        <dbReference type="SAM" id="MobiDB-lite"/>
    </source>
</evidence>
<sequence>TIVQMCEAAGRTVERDFLTGRWKAVPGWDLGIVVPGMKSSEQYAPQKAAGEDRQRISDALVARQEDKINEMGNQIAELIVLQKGQTKPQDSEDTVKEKPLNKMNHDELDAVRVDLVKSGHTVVFTEGCTKADKVAAIEKAQR</sequence>
<accession>A0A0F9LDY8</accession>
<organism evidence="2">
    <name type="scientific">marine sediment metagenome</name>
    <dbReference type="NCBI Taxonomy" id="412755"/>
    <lineage>
        <taxon>unclassified sequences</taxon>
        <taxon>metagenomes</taxon>
        <taxon>ecological metagenomes</taxon>
    </lineage>
</organism>
<reference evidence="2" key="1">
    <citation type="journal article" date="2015" name="Nature">
        <title>Complex archaea that bridge the gap between prokaryotes and eukaryotes.</title>
        <authorList>
            <person name="Spang A."/>
            <person name="Saw J.H."/>
            <person name="Jorgensen S.L."/>
            <person name="Zaremba-Niedzwiedzka K."/>
            <person name="Martijn J."/>
            <person name="Lind A.E."/>
            <person name="van Eijk R."/>
            <person name="Schleper C."/>
            <person name="Guy L."/>
            <person name="Ettema T.J."/>
        </authorList>
    </citation>
    <scope>NUCLEOTIDE SEQUENCE</scope>
</reference>
<dbReference type="EMBL" id="LAZR01012670">
    <property type="protein sequence ID" value="KKM25655.1"/>
    <property type="molecule type" value="Genomic_DNA"/>
</dbReference>
<evidence type="ECO:0000313" key="2">
    <source>
        <dbReference type="EMBL" id="KKM25655.1"/>
    </source>
</evidence>
<name>A0A0F9LDY8_9ZZZZ</name>